<dbReference type="Proteomes" id="UP000186513">
    <property type="component" value="Unassembled WGS sequence"/>
</dbReference>
<dbReference type="RefSeq" id="WP_072427366.1">
    <property type="nucleotide sequence ID" value="NZ_FPKR01000003.1"/>
</dbReference>
<keyword evidence="3" id="KW-1185">Reference proteome</keyword>
<protein>
    <submittedName>
        <fullName evidence="2">Hemerythrin HHE cation binding domain-containing protein</fullName>
    </submittedName>
</protein>
<dbReference type="Gene3D" id="1.20.120.520">
    <property type="entry name" value="nmb1532 protein domain like"/>
    <property type="match status" value="1"/>
</dbReference>
<evidence type="ECO:0000313" key="3">
    <source>
        <dbReference type="Proteomes" id="UP000186513"/>
    </source>
</evidence>
<reference evidence="2 3" key="1">
    <citation type="submission" date="2016-11" db="EMBL/GenBank/DDBJ databases">
        <authorList>
            <person name="Jaros S."/>
            <person name="Januszkiewicz K."/>
            <person name="Wedrychowicz H."/>
        </authorList>
    </citation>
    <scope>NUCLEOTIDE SEQUENCE [LARGE SCALE GENOMIC DNA]</scope>
    <source>
        <strain evidence="2 3">DSM 18899</strain>
    </source>
</reference>
<proteinExistence type="predicted"/>
<feature type="domain" description="Hemerythrin-like" evidence="1">
    <location>
        <begin position="14"/>
        <end position="148"/>
    </location>
</feature>
<dbReference type="OrthoDB" id="8898809at2"/>
<evidence type="ECO:0000259" key="1">
    <source>
        <dbReference type="Pfam" id="PF01814"/>
    </source>
</evidence>
<organism evidence="2 3">
    <name type="scientific">Chitinimonas taiwanensis DSM 18899</name>
    <dbReference type="NCBI Taxonomy" id="1121279"/>
    <lineage>
        <taxon>Bacteria</taxon>
        <taxon>Pseudomonadati</taxon>
        <taxon>Pseudomonadota</taxon>
        <taxon>Betaproteobacteria</taxon>
        <taxon>Neisseriales</taxon>
        <taxon>Chitinibacteraceae</taxon>
        <taxon>Chitinimonas</taxon>
    </lineage>
</organism>
<dbReference type="InterPro" id="IPR012312">
    <property type="entry name" value="Hemerythrin-like"/>
</dbReference>
<dbReference type="Pfam" id="PF01814">
    <property type="entry name" value="Hemerythrin"/>
    <property type="match status" value="1"/>
</dbReference>
<accession>A0A1K2H9E5</accession>
<gene>
    <name evidence="2" type="ORF">SAMN02745887_00815</name>
</gene>
<name>A0A1K2H9E5_9NEIS</name>
<sequence>MLNSPAIAPGFDEPIALLTACHDKVRRFASLSLKLDEHLSRRGQDEEAAQAAANILRYFDMAAPLHHADEEDDLFPALRELDDPALNADLARIEAEHASLDVLWQAVRPWLQAIADHGVPLRPAELAAFARDYPAHAAREEALLYPAARQLSPTTLARIGQNMRARRGATA</sequence>
<dbReference type="AlphaFoldDB" id="A0A1K2H9E5"/>
<evidence type="ECO:0000313" key="2">
    <source>
        <dbReference type="EMBL" id="SFZ73422.1"/>
    </source>
</evidence>
<dbReference type="STRING" id="1121279.SAMN02745887_00815"/>
<dbReference type="CDD" id="cd12108">
    <property type="entry name" value="Hr-like"/>
    <property type="match status" value="1"/>
</dbReference>
<dbReference type="EMBL" id="FPKR01000003">
    <property type="protein sequence ID" value="SFZ73422.1"/>
    <property type="molecule type" value="Genomic_DNA"/>
</dbReference>